<organism evidence="1 2">
    <name type="scientific">Paenibacillus aurantiacus</name>
    <dbReference type="NCBI Taxonomy" id="1936118"/>
    <lineage>
        <taxon>Bacteria</taxon>
        <taxon>Bacillati</taxon>
        <taxon>Bacillota</taxon>
        <taxon>Bacilli</taxon>
        <taxon>Bacillales</taxon>
        <taxon>Paenibacillaceae</taxon>
        <taxon>Paenibacillus</taxon>
    </lineage>
</organism>
<comment type="caution">
    <text evidence="1">The sequence shown here is derived from an EMBL/GenBank/DDBJ whole genome shotgun (WGS) entry which is preliminary data.</text>
</comment>
<evidence type="ECO:0000313" key="1">
    <source>
        <dbReference type="EMBL" id="MFB9328766.1"/>
    </source>
</evidence>
<keyword evidence="2" id="KW-1185">Reference proteome</keyword>
<dbReference type="RefSeq" id="WP_377498381.1">
    <property type="nucleotide sequence ID" value="NZ_JBHMDO010000034.1"/>
</dbReference>
<accession>A0ABV5KVZ8</accession>
<dbReference type="EMBL" id="JBHMDO010000034">
    <property type="protein sequence ID" value="MFB9328766.1"/>
    <property type="molecule type" value="Genomic_DNA"/>
</dbReference>
<sequence>MMKKELPFQDPPAWGLLRWAYTLGITSAYEQTYPWLMSNFIEVYANDFFLDERTEYFLDFYRGGGNEFNSNNPFLIACNMNYELAAALTGDRIVDYIVDCMDKGYYPTLFIDEYYIPSSHAYQAYSCPHHLLIYGYDRESRTFNTAGFGQTMAFERHITPFEDLELAYRAMRDKVMSKRQRDDHMYLFQFNSGCAYTFHLEVVRQQLENYYFSRTSHNLVNKNVARYSFGLNTYDSLWAYFEAERTNHPNLINRNGVRQLHIYMEHKQIMMDRLRYLHAEGYVTHPEELIADYAELHEQSFRMRNNLLKAFIRRKADDAIYGRIQEQLAGLKEREKGALGRLLEELHA</sequence>
<protein>
    <recommendedName>
        <fullName evidence="3">Butirosin biosynthesis protein H N-terminal domain-containing protein</fullName>
    </recommendedName>
</protein>
<name>A0ABV5KVZ8_9BACL</name>
<proteinExistence type="predicted"/>
<dbReference type="Proteomes" id="UP001589747">
    <property type="component" value="Unassembled WGS sequence"/>
</dbReference>
<evidence type="ECO:0008006" key="3">
    <source>
        <dbReference type="Google" id="ProtNLM"/>
    </source>
</evidence>
<evidence type="ECO:0000313" key="2">
    <source>
        <dbReference type="Proteomes" id="UP001589747"/>
    </source>
</evidence>
<reference evidence="1 2" key="1">
    <citation type="submission" date="2024-09" db="EMBL/GenBank/DDBJ databases">
        <authorList>
            <person name="Sun Q."/>
            <person name="Mori K."/>
        </authorList>
    </citation>
    <scope>NUCLEOTIDE SEQUENCE [LARGE SCALE GENOMIC DNA]</scope>
    <source>
        <strain evidence="1 2">TISTR 2452</strain>
    </source>
</reference>
<gene>
    <name evidence="1" type="ORF">ACFFSY_22755</name>
</gene>